<reference evidence="9 10" key="1">
    <citation type="submission" date="2018-05" db="EMBL/GenBank/DDBJ databases">
        <title>Leucothrix arctica sp. nov., isolated from Arctic seawater.</title>
        <authorList>
            <person name="Choi A."/>
            <person name="Baek K."/>
        </authorList>
    </citation>
    <scope>NUCLEOTIDE SEQUENCE [LARGE SCALE GENOMIC DNA]</scope>
    <source>
        <strain evidence="9 10">JCM 18388</strain>
    </source>
</reference>
<dbReference type="SMART" id="SM00448">
    <property type="entry name" value="REC"/>
    <property type="match status" value="1"/>
</dbReference>
<feature type="domain" description="Response regulatory" evidence="8">
    <location>
        <begin position="497"/>
        <end position="616"/>
    </location>
</feature>
<dbReference type="EC" id="2.7.13.3" evidence="2"/>
<dbReference type="InterPro" id="IPR003661">
    <property type="entry name" value="HisK_dim/P_dom"/>
</dbReference>
<dbReference type="EMBL" id="QGKM01000005">
    <property type="protein sequence ID" value="PWR00160.1"/>
    <property type="molecule type" value="Genomic_DNA"/>
</dbReference>
<dbReference type="AlphaFoldDB" id="A0A317CP81"/>
<dbReference type="Gene3D" id="1.10.287.130">
    <property type="match status" value="1"/>
</dbReference>
<dbReference type="PROSITE" id="PS50109">
    <property type="entry name" value="HIS_KIN"/>
    <property type="match status" value="1"/>
</dbReference>
<dbReference type="InterPro" id="IPR011006">
    <property type="entry name" value="CheY-like_superfamily"/>
</dbReference>
<evidence type="ECO:0000313" key="9">
    <source>
        <dbReference type="EMBL" id="PWR00160.1"/>
    </source>
</evidence>
<keyword evidence="10" id="KW-1185">Reference proteome</keyword>
<evidence type="ECO:0000259" key="8">
    <source>
        <dbReference type="PROSITE" id="PS50110"/>
    </source>
</evidence>
<keyword evidence="4" id="KW-0902">Two-component regulatory system</keyword>
<dbReference type="PANTHER" id="PTHR45339:SF1">
    <property type="entry name" value="HYBRID SIGNAL TRANSDUCTION HISTIDINE KINASE J"/>
    <property type="match status" value="1"/>
</dbReference>
<feature type="transmembrane region" description="Helical" evidence="6">
    <location>
        <begin position="153"/>
        <end position="173"/>
    </location>
</feature>
<dbReference type="Gene3D" id="3.40.50.2300">
    <property type="match status" value="1"/>
</dbReference>
<dbReference type="InterPro" id="IPR004358">
    <property type="entry name" value="Sig_transdc_His_kin-like_C"/>
</dbReference>
<feature type="domain" description="Histidine kinase" evidence="7">
    <location>
        <begin position="254"/>
        <end position="476"/>
    </location>
</feature>
<sequence length="630" mass="69187">MKLNKDSRWHFSTQLIVVFLVACLVAALSADAWVRNLETDYLISTYNNKNSQTATLLARSAVIPILQSDLAELDELLKAIRQVDETLIYVEAKDISGTLLSKAGSNDNIDIATPDGIQKLSNTVAYQGDPLATIEMTWDTRSIRESVNRHVNLIRWIVLSTVALLSMVLFSSLKRLVADPVDSINKKLQAISKGESTPKIKQHPLISKEFSYLSYIANQLDTQYQEQLETQKSLAIERDKAKAANNTKNEFLGVISHELRTPINGTLGLLEVLMNDKTLSQEQADNVSVAYSSTDSLLAIVSNILDFSTIESGKLQIKTLELNLKQLINEVVSSASSSAEKKGLRISCELTPDVPDTLMADPMRIRQILNNLLLNAIKFTETGSITVSTEQVSQSDDDVQIRLSVTDTGIGISEEAQAALFTSFSQLDNSSTRKHGGTGLGLTINRELVNAMGGYITVDSQVGKGSTFSVTLPFKRIKQSAKQQKLSATELPPLHGTVLLAEDNPVNTMVAKKMLSSFGLTVIHASNGAKAVESFKQDVFAAVLMDIQMPEMDGYDATLSIREWEKQQQCEQTPIIALTANVLSADRAHCFEVGMDDFLPKPIKMAALHKTLEHWIQKENADLSAQSSSK</sequence>
<dbReference type="SMART" id="SM00387">
    <property type="entry name" value="HATPase_c"/>
    <property type="match status" value="1"/>
</dbReference>
<name>A0A317CP81_9GAMM</name>
<evidence type="ECO:0000256" key="5">
    <source>
        <dbReference type="PROSITE-ProRule" id="PRU00169"/>
    </source>
</evidence>
<dbReference type="OrthoDB" id="9797243at2"/>
<dbReference type="SMART" id="SM00388">
    <property type="entry name" value="HisKA"/>
    <property type="match status" value="1"/>
</dbReference>
<dbReference type="CDD" id="cd17546">
    <property type="entry name" value="REC_hyHK_CKI1_RcsC-like"/>
    <property type="match status" value="1"/>
</dbReference>
<dbReference type="PROSITE" id="PS50110">
    <property type="entry name" value="RESPONSE_REGULATORY"/>
    <property type="match status" value="1"/>
</dbReference>
<dbReference type="PROSITE" id="PS51257">
    <property type="entry name" value="PROKAR_LIPOPROTEIN"/>
    <property type="match status" value="1"/>
</dbReference>
<dbReference type="CDD" id="cd00082">
    <property type="entry name" value="HisKA"/>
    <property type="match status" value="1"/>
</dbReference>
<dbReference type="Pfam" id="PF02518">
    <property type="entry name" value="HATPase_c"/>
    <property type="match status" value="1"/>
</dbReference>
<evidence type="ECO:0000256" key="4">
    <source>
        <dbReference type="ARBA" id="ARBA00023012"/>
    </source>
</evidence>
<dbReference type="Gene3D" id="3.30.565.10">
    <property type="entry name" value="Histidine kinase-like ATPase, C-terminal domain"/>
    <property type="match status" value="1"/>
</dbReference>
<dbReference type="InterPro" id="IPR003594">
    <property type="entry name" value="HATPase_dom"/>
</dbReference>
<dbReference type="Pfam" id="PF00512">
    <property type="entry name" value="HisKA"/>
    <property type="match status" value="1"/>
</dbReference>
<dbReference type="Proteomes" id="UP000245539">
    <property type="component" value="Unassembled WGS sequence"/>
</dbReference>
<keyword evidence="3 5" id="KW-0597">Phosphoprotein</keyword>
<dbReference type="RefSeq" id="WP_109836215.1">
    <property type="nucleotide sequence ID" value="NZ_QGKM01000005.1"/>
</dbReference>
<comment type="catalytic activity">
    <reaction evidence="1">
        <text>ATP + protein L-histidine = ADP + protein N-phospho-L-histidine.</text>
        <dbReference type="EC" id="2.7.13.3"/>
    </reaction>
</comment>
<keyword evidence="6" id="KW-1133">Transmembrane helix</keyword>
<dbReference type="Pfam" id="PF00072">
    <property type="entry name" value="Response_reg"/>
    <property type="match status" value="1"/>
</dbReference>
<protein>
    <recommendedName>
        <fullName evidence="2">histidine kinase</fullName>
        <ecNumber evidence="2">2.7.13.3</ecNumber>
    </recommendedName>
</protein>
<dbReference type="GO" id="GO:0000155">
    <property type="term" value="F:phosphorelay sensor kinase activity"/>
    <property type="evidence" value="ECO:0007669"/>
    <property type="project" value="InterPro"/>
</dbReference>
<dbReference type="InterPro" id="IPR036097">
    <property type="entry name" value="HisK_dim/P_sf"/>
</dbReference>
<dbReference type="SUPFAM" id="SSF47384">
    <property type="entry name" value="Homodimeric domain of signal transducing histidine kinase"/>
    <property type="match status" value="1"/>
</dbReference>
<dbReference type="PANTHER" id="PTHR45339">
    <property type="entry name" value="HYBRID SIGNAL TRANSDUCTION HISTIDINE KINASE J"/>
    <property type="match status" value="1"/>
</dbReference>
<dbReference type="SUPFAM" id="SSF52172">
    <property type="entry name" value="CheY-like"/>
    <property type="match status" value="1"/>
</dbReference>
<dbReference type="InterPro" id="IPR001789">
    <property type="entry name" value="Sig_transdc_resp-reg_receiver"/>
</dbReference>
<evidence type="ECO:0000256" key="6">
    <source>
        <dbReference type="SAM" id="Phobius"/>
    </source>
</evidence>
<dbReference type="SUPFAM" id="SSF55874">
    <property type="entry name" value="ATPase domain of HSP90 chaperone/DNA topoisomerase II/histidine kinase"/>
    <property type="match status" value="1"/>
</dbReference>
<dbReference type="InterPro" id="IPR036890">
    <property type="entry name" value="HATPase_C_sf"/>
</dbReference>
<evidence type="ECO:0000256" key="1">
    <source>
        <dbReference type="ARBA" id="ARBA00000085"/>
    </source>
</evidence>
<keyword evidence="6" id="KW-0812">Transmembrane</keyword>
<comment type="caution">
    <text evidence="9">The sequence shown here is derived from an EMBL/GenBank/DDBJ whole genome shotgun (WGS) entry which is preliminary data.</text>
</comment>
<accession>A0A317CP81</accession>
<dbReference type="FunFam" id="3.30.565.10:FF:000010">
    <property type="entry name" value="Sensor histidine kinase RcsC"/>
    <property type="match status" value="1"/>
</dbReference>
<evidence type="ECO:0000259" key="7">
    <source>
        <dbReference type="PROSITE" id="PS50109"/>
    </source>
</evidence>
<gene>
    <name evidence="9" type="ORF">DKW60_03200</name>
</gene>
<keyword evidence="6" id="KW-0472">Membrane</keyword>
<feature type="modified residue" description="4-aspartylphosphate" evidence="5">
    <location>
        <position position="546"/>
    </location>
</feature>
<evidence type="ECO:0000256" key="3">
    <source>
        <dbReference type="ARBA" id="ARBA00022553"/>
    </source>
</evidence>
<dbReference type="CDD" id="cd16922">
    <property type="entry name" value="HATPase_EvgS-ArcB-TorS-like"/>
    <property type="match status" value="1"/>
</dbReference>
<dbReference type="InterPro" id="IPR005467">
    <property type="entry name" value="His_kinase_dom"/>
</dbReference>
<evidence type="ECO:0000256" key="2">
    <source>
        <dbReference type="ARBA" id="ARBA00012438"/>
    </source>
</evidence>
<evidence type="ECO:0000313" key="10">
    <source>
        <dbReference type="Proteomes" id="UP000245539"/>
    </source>
</evidence>
<proteinExistence type="predicted"/>
<dbReference type="PRINTS" id="PR00344">
    <property type="entry name" value="BCTRLSENSOR"/>
</dbReference>
<organism evidence="9 10">
    <name type="scientific">Leucothrix pacifica</name>
    <dbReference type="NCBI Taxonomy" id="1247513"/>
    <lineage>
        <taxon>Bacteria</taxon>
        <taxon>Pseudomonadati</taxon>
        <taxon>Pseudomonadota</taxon>
        <taxon>Gammaproteobacteria</taxon>
        <taxon>Thiotrichales</taxon>
        <taxon>Thiotrichaceae</taxon>
        <taxon>Leucothrix</taxon>
    </lineage>
</organism>